<dbReference type="CDD" id="cd17541">
    <property type="entry name" value="REC_CheB-like"/>
    <property type="match status" value="1"/>
</dbReference>
<dbReference type="InterPro" id="IPR011006">
    <property type="entry name" value="CheY-like_superfamily"/>
</dbReference>
<dbReference type="Proteomes" id="UP001275315">
    <property type="component" value="Unassembled WGS sequence"/>
</dbReference>
<keyword evidence="1" id="KW-0597">Phosphoprotein</keyword>
<evidence type="ECO:0000313" key="3">
    <source>
        <dbReference type="EMBL" id="MDY0408180.1"/>
    </source>
</evidence>
<accession>A0ABU5CPB5</accession>
<dbReference type="SMART" id="SM00448">
    <property type="entry name" value="REC"/>
    <property type="match status" value="1"/>
</dbReference>
<protein>
    <submittedName>
        <fullName evidence="3">Response regulator</fullName>
    </submittedName>
</protein>
<dbReference type="RefSeq" id="WP_320378933.1">
    <property type="nucleotide sequence ID" value="NZ_JAWDIQ010000001.1"/>
</dbReference>
<proteinExistence type="predicted"/>
<sequence>MRDIKVVVIDDSAFMRKMIFDILQSDEQIEVVATARNGLEGLKKIEKFSPNVVTLDVEMPKMDGIMTLTEIMSRHPLPVVMLASTSNEGTTDKTIQAMDRGAVDFIRKPSWANFFGY</sequence>
<dbReference type="SUPFAM" id="SSF52172">
    <property type="entry name" value="CheY-like"/>
    <property type="match status" value="1"/>
</dbReference>
<dbReference type="EMBL" id="JAWDIQ010000001">
    <property type="protein sequence ID" value="MDY0408180.1"/>
    <property type="molecule type" value="Genomic_DNA"/>
</dbReference>
<gene>
    <name evidence="3" type="ORF">RWD45_05770</name>
</gene>
<comment type="caution">
    <text evidence="3">The sequence shown here is derived from an EMBL/GenBank/DDBJ whole genome shotgun (WGS) entry which is preliminary data.</text>
</comment>
<evidence type="ECO:0000256" key="1">
    <source>
        <dbReference type="PROSITE-ProRule" id="PRU00169"/>
    </source>
</evidence>
<feature type="modified residue" description="4-aspartylphosphate" evidence="1">
    <location>
        <position position="56"/>
    </location>
</feature>
<feature type="domain" description="Response regulatory" evidence="2">
    <location>
        <begin position="5"/>
        <end position="117"/>
    </location>
</feature>
<organism evidence="3 4">
    <name type="scientific">Paracerasibacillus soli</name>
    <dbReference type="NCBI Taxonomy" id="480284"/>
    <lineage>
        <taxon>Bacteria</taxon>
        <taxon>Bacillati</taxon>
        <taxon>Bacillota</taxon>
        <taxon>Bacilli</taxon>
        <taxon>Bacillales</taxon>
        <taxon>Bacillaceae</taxon>
        <taxon>Paracerasibacillus</taxon>
    </lineage>
</organism>
<reference evidence="3 4" key="1">
    <citation type="submission" date="2023-10" db="EMBL/GenBank/DDBJ databases">
        <title>Virgibacillus soli CC-YMP-6 genome.</title>
        <authorList>
            <person name="Miliotis G."/>
            <person name="Sengupta P."/>
            <person name="Hameed A."/>
            <person name="Chuvochina M."/>
            <person name="Mcdonagh F."/>
            <person name="Simpson A.C."/>
            <person name="Singh N.K."/>
            <person name="Rekha P.D."/>
            <person name="Raman K."/>
            <person name="Hugenholtz P."/>
            <person name="Venkateswaran K."/>
        </authorList>
    </citation>
    <scope>NUCLEOTIDE SEQUENCE [LARGE SCALE GENOMIC DNA]</scope>
    <source>
        <strain evidence="3 4">CC-YMP-6</strain>
    </source>
</reference>
<dbReference type="PANTHER" id="PTHR42872:SF3">
    <property type="entry name" value="PROTEIN-GLUTAMATE METHYLESTERASE_PROTEIN-GLUTAMINE GLUTAMINASE 1"/>
    <property type="match status" value="1"/>
</dbReference>
<dbReference type="PROSITE" id="PS50110">
    <property type="entry name" value="RESPONSE_REGULATORY"/>
    <property type="match status" value="1"/>
</dbReference>
<evidence type="ECO:0000259" key="2">
    <source>
        <dbReference type="PROSITE" id="PS50110"/>
    </source>
</evidence>
<dbReference type="Gene3D" id="3.40.50.2300">
    <property type="match status" value="1"/>
</dbReference>
<keyword evidence="4" id="KW-1185">Reference proteome</keyword>
<name>A0ABU5CPB5_9BACI</name>
<evidence type="ECO:0000313" key="4">
    <source>
        <dbReference type="Proteomes" id="UP001275315"/>
    </source>
</evidence>
<dbReference type="InterPro" id="IPR001789">
    <property type="entry name" value="Sig_transdc_resp-reg_receiver"/>
</dbReference>
<dbReference type="PANTHER" id="PTHR42872">
    <property type="entry name" value="PROTEIN-GLUTAMATE METHYLESTERASE/PROTEIN-GLUTAMINE GLUTAMINASE"/>
    <property type="match status" value="1"/>
</dbReference>
<dbReference type="Pfam" id="PF00072">
    <property type="entry name" value="Response_reg"/>
    <property type="match status" value="1"/>
</dbReference>